<dbReference type="PANTHER" id="PTHR43437">
    <property type="entry name" value="HYDROXYACYL-THIOESTER DEHYDRATASE TYPE 2, MITOCHONDRIAL-RELATED"/>
    <property type="match status" value="1"/>
</dbReference>
<dbReference type="PANTHER" id="PTHR43437:SF3">
    <property type="entry name" value="HYDROXYACYL-THIOESTER DEHYDRATASE TYPE 2, MITOCHONDRIAL"/>
    <property type="match status" value="1"/>
</dbReference>
<dbReference type="Proteomes" id="UP001243496">
    <property type="component" value="Chromosome"/>
</dbReference>
<evidence type="ECO:0000259" key="1">
    <source>
        <dbReference type="Pfam" id="PF01575"/>
    </source>
</evidence>
<dbReference type="GO" id="GO:0019171">
    <property type="term" value="F:(3R)-hydroxyacyl-[acyl-carrier-protein] dehydratase activity"/>
    <property type="evidence" value="ECO:0007669"/>
    <property type="project" value="TreeGrafter"/>
</dbReference>
<dbReference type="InterPro" id="IPR050965">
    <property type="entry name" value="UPF0336/Enoyl-CoA_hydratase"/>
</dbReference>
<dbReference type="InterPro" id="IPR029069">
    <property type="entry name" value="HotDog_dom_sf"/>
</dbReference>
<name>A0AAQ3GRE2_ANAHA</name>
<dbReference type="GO" id="GO:0006633">
    <property type="term" value="P:fatty acid biosynthetic process"/>
    <property type="evidence" value="ECO:0007669"/>
    <property type="project" value="TreeGrafter"/>
</dbReference>
<dbReference type="GeneID" id="92741721"/>
<dbReference type="SUPFAM" id="SSF54637">
    <property type="entry name" value="Thioesterase/thiol ester dehydrase-isomerase"/>
    <property type="match status" value="1"/>
</dbReference>
<accession>A0AAQ3GRE2</accession>
<reference evidence="2" key="1">
    <citation type="submission" date="2023-08" db="EMBL/GenBank/DDBJ databases">
        <title>Complete Genome Sequences of butyrate producing Anaerostipes hadrus strains BA1 and GIF7 isolated from the terminal ileum of a healthy lean male.</title>
        <authorList>
            <person name="Low A."/>
            <person name="Sheludchenko M."/>
            <person name="Cheng H.E."/>
            <person name="Koh X.Q."/>
            <person name="Lee J."/>
        </authorList>
    </citation>
    <scope>NUCLEOTIDE SEQUENCE</scope>
    <source>
        <strain evidence="2">BA1</strain>
    </source>
</reference>
<sequence length="236" mass="26784">MKIGVKFCGGCNPRYDRGACLRKMREQLNDVIWVTGKQDEICDYWLLICGCQRGCIRSEDFTASKKILKLESPMDFMKAKQLIQNFMEEESNDKIKIVHLKEQASMKKVITAQDIIDFAKTTLDYNKMHTDSVFCEDTKFKRPIAHGMLSLSLLSSVMGMKLPGDGTVLMGCSSKFVNPVFIGDELTATVILTKCRDFGEYYIAELEGTVINQNNEVVTTMTANQMMSKQFFKLES</sequence>
<dbReference type="EMBL" id="CP132968">
    <property type="protein sequence ID" value="WMD15705.1"/>
    <property type="molecule type" value="Genomic_DNA"/>
</dbReference>
<dbReference type="Gene3D" id="3.10.129.10">
    <property type="entry name" value="Hotdog Thioesterase"/>
    <property type="match status" value="1"/>
</dbReference>
<dbReference type="Pfam" id="PF01575">
    <property type="entry name" value="MaoC_dehydratas"/>
    <property type="match status" value="1"/>
</dbReference>
<proteinExistence type="predicted"/>
<evidence type="ECO:0000313" key="3">
    <source>
        <dbReference type="Proteomes" id="UP001243496"/>
    </source>
</evidence>
<dbReference type="InterPro" id="IPR002539">
    <property type="entry name" value="MaoC-like_dom"/>
</dbReference>
<protein>
    <submittedName>
        <fullName evidence="2">MaoC/PaaZ C-terminal domain-containing protein</fullName>
    </submittedName>
</protein>
<dbReference type="AlphaFoldDB" id="A0AAQ3GRE2"/>
<gene>
    <name evidence="2" type="ORF">RBI15_09985</name>
</gene>
<feature type="domain" description="MaoC-like" evidence="1">
    <location>
        <begin position="107"/>
        <end position="199"/>
    </location>
</feature>
<dbReference type="RefSeq" id="WP_306856309.1">
    <property type="nucleotide sequence ID" value="NZ_CP132968.1"/>
</dbReference>
<evidence type="ECO:0000313" key="2">
    <source>
        <dbReference type="EMBL" id="WMD15705.1"/>
    </source>
</evidence>
<organism evidence="2 3">
    <name type="scientific">Anaerostipes hadrus</name>
    <dbReference type="NCBI Taxonomy" id="649756"/>
    <lineage>
        <taxon>Bacteria</taxon>
        <taxon>Bacillati</taxon>
        <taxon>Bacillota</taxon>
        <taxon>Clostridia</taxon>
        <taxon>Lachnospirales</taxon>
        <taxon>Lachnospiraceae</taxon>
        <taxon>Anaerostipes</taxon>
    </lineage>
</organism>